<sequence>MARIKKVDLNRAKEDILRKLQEVKHTQEQITMSISNADNRVNEISSCIEQLEEQLYKLKEERETFQLAIKEREKQRETLKNDSILWAHQTKDLVFDLAEIEAKEKILGQQLEADNDAYDQFKASFPF</sequence>
<dbReference type="GO" id="GO:0005681">
    <property type="term" value="C:spliceosomal complex"/>
    <property type="evidence" value="ECO:0007669"/>
    <property type="project" value="InterPro"/>
</dbReference>
<evidence type="ECO:0000256" key="3">
    <source>
        <dbReference type="ARBA" id="ARBA00022771"/>
    </source>
</evidence>
<dbReference type="PANTHER" id="PTHR13278">
    <property type="entry name" value="ZINC FINGER PROTEIN 830"/>
    <property type="match status" value="1"/>
</dbReference>
<keyword evidence="3" id="KW-0863">Zinc-finger</keyword>
<dbReference type="GO" id="GO:0008270">
    <property type="term" value="F:zinc ion binding"/>
    <property type="evidence" value="ECO:0007669"/>
    <property type="project" value="UniProtKB-KW"/>
</dbReference>
<proteinExistence type="evidence at transcript level"/>
<dbReference type="AlphaFoldDB" id="C6T5V5"/>
<protein>
    <submittedName>
        <fullName evidence="7">Uncharacterized protein</fullName>
    </submittedName>
</protein>
<dbReference type="ExpressionAtlas" id="C6T5V5">
    <property type="expression patterns" value="baseline and differential"/>
</dbReference>
<evidence type="ECO:0000313" key="7">
    <source>
        <dbReference type="EMBL" id="ACU17147.1"/>
    </source>
</evidence>
<dbReference type="PANTHER" id="PTHR13278:SF0">
    <property type="entry name" value="ZINC FINGER PROTEIN 830"/>
    <property type="match status" value="1"/>
</dbReference>
<comment type="subcellular location">
    <subcellularLocation>
        <location evidence="1">Nucleus</location>
    </subcellularLocation>
</comment>
<keyword evidence="6" id="KW-0175">Coiled coil</keyword>
<evidence type="ECO:0000256" key="2">
    <source>
        <dbReference type="ARBA" id="ARBA00022723"/>
    </source>
</evidence>
<evidence type="ECO:0000256" key="1">
    <source>
        <dbReference type="ARBA" id="ARBA00004123"/>
    </source>
</evidence>
<keyword evidence="5" id="KW-0539">Nucleus</keyword>
<evidence type="ECO:0000256" key="5">
    <source>
        <dbReference type="ARBA" id="ARBA00023242"/>
    </source>
</evidence>
<keyword evidence="2" id="KW-0479">Metal-binding</keyword>
<accession>C6T5V5</accession>
<keyword evidence="4" id="KW-0862">Zinc</keyword>
<evidence type="ECO:0000256" key="4">
    <source>
        <dbReference type="ARBA" id="ARBA00022833"/>
    </source>
</evidence>
<dbReference type="GO" id="GO:0003676">
    <property type="term" value="F:nucleic acid binding"/>
    <property type="evidence" value="ECO:0007669"/>
    <property type="project" value="InterPro"/>
</dbReference>
<reference evidence="7" key="1">
    <citation type="submission" date="2009-08" db="EMBL/GenBank/DDBJ databases">
        <authorList>
            <person name="Cheung F."/>
            <person name="Xiao Y."/>
            <person name="Chan A."/>
            <person name="Moskal W."/>
            <person name="Town C.D."/>
        </authorList>
    </citation>
    <scope>NUCLEOTIDE SEQUENCE</scope>
</reference>
<evidence type="ECO:0000256" key="6">
    <source>
        <dbReference type="SAM" id="Coils"/>
    </source>
</evidence>
<organism evidence="7">
    <name type="scientific">Glycine max</name>
    <name type="common">Soybean</name>
    <name type="synonym">Glycine hispida</name>
    <dbReference type="NCBI Taxonomy" id="3847"/>
    <lineage>
        <taxon>Eukaryota</taxon>
        <taxon>Viridiplantae</taxon>
        <taxon>Streptophyta</taxon>
        <taxon>Embryophyta</taxon>
        <taxon>Tracheophyta</taxon>
        <taxon>Spermatophyta</taxon>
        <taxon>Magnoliopsida</taxon>
        <taxon>eudicotyledons</taxon>
        <taxon>Gunneridae</taxon>
        <taxon>Pentapetalae</taxon>
        <taxon>rosids</taxon>
        <taxon>fabids</taxon>
        <taxon>Fabales</taxon>
        <taxon>Fabaceae</taxon>
        <taxon>Papilionoideae</taxon>
        <taxon>50 kb inversion clade</taxon>
        <taxon>NPAAA clade</taxon>
        <taxon>indigoferoid/millettioid clade</taxon>
        <taxon>Phaseoleae</taxon>
        <taxon>Glycine</taxon>
        <taxon>Glycine subgen. Soja</taxon>
    </lineage>
</organism>
<feature type="coiled-coil region" evidence="6">
    <location>
        <begin position="6"/>
        <end position="82"/>
    </location>
</feature>
<dbReference type="EMBL" id="BT092819">
    <property type="protein sequence ID" value="ACU17147.1"/>
    <property type="molecule type" value="mRNA"/>
</dbReference>
<name>C6T5V5_SOYBN</name>
<dbReference type="InterPro" id="IPR040050">
    <property type="entry name" value="ZNF830-like"/>
</dbReference>